<dbReference type="Proteomes" id="UP000244722">
    <property type="component" value="Unassembled WGS sequence"/>
</dbReference>
<dbReference type="PRINTS" id="PR00689">
    <property type="entry name" value="ACOABINDINGP"/>
</dbReference>
<comment type="caution">
    <text evidence="4">The sequence shown here is derived from an EMBL/GenBank/DDBJ whole genome shotgun (WGS) entry which is preliminary data.</text>
</comment>
<dbReference type="AlphaFoldDB" id="A0A2T6ZAE7"/>
<dbReference type="STRING" id="42251.A0A2T6ZAE7"/>
<protein>
    <recommendedName>
        <fullName evidence="3">ACB domain-containing protein</fullName>
    </recommendedName>
</protein>
<proteinExistence type="inferred from homology"/>
<dbReference type="InterPro" id="IPR000582">
    <property type="entry name" value="Acyl-CoA-binding_protein"/>
</dbReference>
<evidence type="ECO:0000313" key="4">
    <source>
        <dbReference type="EMBL" id="PUU72470.1"/>
    </source>
</evidence>
<sequence>MTYTPTPAFLTAKANVDDLKETKGHDLMLLAYTLFKHTTIGDTQGTRPGMFSPKERKKFDAWGFTDGMTQEKTDELYINCSNHLVRDEPLVEENQALLKKIRELLGME</sequence>
<dbReference type="EMBL" id="NESQ01000530">
    <property type="protein sequence ID" value="PUU72470.1"/>
    <property type="molecule type" value="Genomic_DNA"/>
</dbReference>
<dbReference type="PROSITE" id="PS51228">
    <property type="entry name" value="ACB_2"/>
    <property type="match status" value="1"/>
</dbReference>
<dbReference type="Gene3D" id="1.20.80.10">
    <property type="match status" value="1"/>
</dbReference>
<keyword evidence="2" id="KW-0446">Lipid-binding</keyword>
<evidence type="ECO:0000313" key="5">
    <source>
        <dbReference type="Proteomes" id="UP000244722"/>
    </source>
</evidence>
<dbReference type="PANTHER" id="PTHR23310">
    <property type="entry name" value="ACYL-COA-BINDING PROTEIN, ACBP"/>
    <property type="match status" value="1"/>
</dbReference>
<dbReference type="InterPro" id="IPR035984">
    <property type="entry name" value="Acyl-CoA-binding_sf"/>
</dbReference>
<name>A0A2T6ZAE7_TUBBO</name>
<dbReference type="GO" id="GO:0006631">
    <property type="term" value="P:fatty acid metabolic process"/>
    <property type="evidence" value="ECO:0007669"/>
    <property type="project" value="TreeGrafter"/>
</dbReference>
<reference evidence="4 5" key="1">
    <citation type="submission" date="2017-04" db="EMBL/GenBank/DDBJ databases">
        <title>Draft genome sequence of Tuber borchii Vittad., a whitish edible truffle.</title>
        <authorList>
            <consortium name="DOE Joint Genome Institute"/>
            <person name="Murat C."/>
            <person name="Kuo A."/>
            <person name="Barry K.W."/>
            <person name="Clum A."/>
            <person name="Dockter R.B."/>
            <person name="Fauchery L."/>
            <person name="Iotti M."/>
            <person name="Kohler A."/>
            <person name="Labutti K."/>
            <person name="Lindquist E.A."/>
            <person name="Lipzen A."/>
            <person name="Ohm R.A."/>
            <person name="Wang M."/>
            <person name="Grigoriev I.V."/>
            <person name="Zambonelli A."/>
            <person name="Martin F.M."/>
        </authorList>
    </citation>
    <scope>NUCLEOTIDE SEQUENCE [LARGE SCALE GENOMIC DNA]</scope>
    <source>
        <strain evidence="4 5">Tbo3840</strain>
    </source>
</reference>
<dbReference type="SUPFAM" id="SSF47027">
    <property type="entry name" value="Acyl-CoA binding protein"/>
    <property type="match status" value="1"/>
</dbReference>
<evidence type="ECO:0000256" key="2">
    <source>
        <dbReference type="ARBA" id="ARBA00023121"/>
    </source>
</evidence>
<dbReference type="Pfam" id="PF00887">
    <property type="entry name" value="ACBP"/>
    <property type="match status" value="1"/>
</dbReference>
<comment type="similarity">
    <text evidence="1">Belongs to the ACBP family.</text>
</comment>
<organism evidence="4 5">
    <name type="scientific">Tuber borchii</name>
    <name type="common">White truffle</name>
    <dbReference type="NCBI Taxonomy" id="42251"/>
    <lineage>
        <taxon>Eukaryota</taxon>
        <taxon>Fungi</taxon>
        <taxon>Dikarya</taxon>
        <taxon>Ascomycota</taxon>
        <taxon>Pezizomycotina</taxon>
        <taxon>Pezizomycetes</taxon>
        <taxon>Pezizales</taxon>
        <taxon>Tuberaceae</taxon>
        <taxon>Tuber</taxon>
    </lineage>
</organism>
<dbReference type="OrthoDB" id="346910at2759"/>
<dbReference type="PANTHER" id="PTHR23310:SF62">
    <property type="entry name" value="ACYL-COA BINDING PROTEIN 1, ISOFORM A"/>
    <property type="match status" value="1"/>
</dbReference>
<feature type="domain" description="ACB" evidence="3">
    <location>
        <begin position="1"/>
        <end position="90"/>
    </location>
</feature>
<evidence type="ECO:0000259" key="3">
    <source>
        <dbReference type="PROSITE" id="PS51228"/>
    </source>
</evidence>
<gene>
    <name evidence="4" type="ORF">B9Z19DRAFT_1097198</name>
</gene>
<dbReference type="InterPro" id="IPR014352">
    <property type="entry name" value="FERM/acyl-CoA-bd_prot_sf"/>
</dbReference>
<keyword evidence="5" id="KW-1185">Reference proteome</keyword>
<accession>A0A2T6ZAE7</accession>
<evidence type="ECO:0000256" key="1">
    <source>
        <dbReference type="ARBA" id="ARBA00005567"/>
    </source>
</evidence>
<dbReference type="GO" id="GO:0000062">
    <property type="term" value="F:fatty-acyl-CoA binding"/>
    <property type="evidence" value="ECO:0007669"/>
    <property type="project" value="InterPro"/>
</dbReference>